<accession>R0J3A0</accession>
<dbReference type="SUPFAM" id="SSF54637">
    <property type="entry name" value="Thioesterase/thiol ester dehydrase-isomerase"/>
    <property type="match status" value="1"/>
</dbReference>
<dbReference type="GeneID" id="19405472"/>
<gene>
    <name evidence="3" type="ORF">SETTUDRAFT_84612</name>
</gene>
<dbReference type="HOGENOM" id="CLU_040660_1_0_1"/>
<evidence type="ECO:0000313" key="3">
    <source>
        <dbReference type="EMBL" id="EOA91196.1"/>
    </source>
</evidence>
<protein>
    <recommendedName>
        <fullName evidence="5">Capsule polysaccharide biosynthesis protein</fullName>
    </recommendedName>
</protein>
<keyword evidence="4" id="KW-1185">Reference proteome</keyword>
<keyword evidence="2" id="KW-1133">Transmembrane helix</keyword>
<evidence type="ECO:0000313" key="4">
    <source>
        <dbReference type="Proteomes" id="UP000016935"/>
    </source>
</evidence>
<dbReference type="eggNOG" id="KOG4366">
    <property type="taxonomic scope" value="Eukaryota"/>
</dbReference>
<dbReference type="RefSeq" id="XP_008020350.1">
    <property type="nucleotide sequence ID" value="XM_008022159.1"/>
</dbReference>
<dbReference type="Proteomes" id="UP000016935">
    <property type="component" value="Unassembled WGS sequence"/>
</dbReference>
<organism evidence="3 4">
    <name type="scientific">Exserohilum turcicum (strain 28A)</name>
    <name type="common">Northern leaf blight fungus</name>
    <name type="synonym">Setosphaeria turcica</name>
    <dbReference type="NCBI Taxonomy" id="671987"/>
    <lineage>
        <taxon>Eukaryota</taxon>
        <taxon>Fungi</taxon>
        <taxon>Dikarya</taxon>
        <taxon>Ascomycota</taxon>
        <taxon>Pezizomycotina</taxon>
        <taxon>Dothideomycetes</taxon>
        <taxon>Pleosporomycetidae</taxon>
        <taxon>Pleosporales</taxon>
        <taxon>Pleosporineae</taxon>
        <taxon>Pleosporaceae</taxon>
        <taxon>Exserohilum</taxon>
    </lineage>
</organism>
<comment type="similarity">
    <text evidence="1">Belongs to the lcsJ thioesterase family.</text>
</comment>
<evidence type="ECO:0000256" key="1">
    <source>
        <dbReference type="ARBA" id="ARBA00038476"/>
    </source>
</evidence>
<keyword evidence="2" id="KW-0472">Membrane</keyword>
<dbReference type="CDD" id="cd00586">
    <property type="entry name" value="4HBT"/>
    <property type="match status" value="1"/>
</dbReference>
<dbReference type="Pfam" id="PF13279">
    <property type="entry name" value="4HBT_2"/>
    <property type="match status" value="1"/>
</dbReference>
<keyword evidence="2" id="KW-0812">Transmembrane</keyword>
<sequence length="273" mass="29444">MTDQILDKLRQTPLCYLLTGTVLIGFVVANVKSLPLAHTLRLVPSVYRLLSARVGSKRTKRASADPPTTTTTTTATCYAALPALFKHYTLVSRAIALDLDINMHKSNSTFFTDADISRAKLITSLLSQALASLGSPAFILAGVQCKFQREVRPYQRYAVSSRILAWNAKAMYVVTYFIKPGAKLETELDLRGGPGALASDNVVRKTLLATMVSKYVFKAGRTTLAPEHVFREAGLLIEADGKDGIAVADGLIGSEDVAASVQAGLAYLGQCME</sequence>
<name>R0J3A0_EXST2</name>
<proteinExistence type="inferred from homology"/>
<reference evidence="3 4" key="2">
    <citation type="journal article" date="2013" name="PLoS Genet.">
        <title>Comparative genome structure, secondary metabolite, and effector coding capacity across Cochliobolus pathogens.</title>
        <authorList>
            <person name="Condon B.J."/>
            <person name="Leng Y."/>
            <person name="Wu D."/>
            <person name="Bushley K.E."/>
            <person name="Ohm R.A."/>
            <person name="Otillar R."/>
            <person name="Martin J."/>
            <person name="Schackwitz W."/>
            <person name="Grimwood J."/>
            <person name="MohdZainudin N."/>
            <person name="Xue C."/>
            <person name="Wang R."/>
            <person name="Manning V.A."/>
            <person name="Dhillon B."/>
            <person name="Tu Z.J."/>
            <person name="Steffenson B.J."/>
            <person name="Salamov A."/>
            <person name="Sun H."/>
            <person name="Lowry S."/>
            <person name="LaButti K."/>
            <person name="Han J."/>
            <person name="Copeland A."/>
            <person name="Lindquist E."/>
            <person name="Barry K."/>
            <person name="Schmutz J."/>
            <person name="Baker S.E."/>
            <person name="Ciuffetti L.M."/>
            <person name="Grigoriev I.V."/>
            <person name="Zhong S."/>
            <person name="Turgeon B.G."/>
        </authorList>
    </citation>
    <scope>NUCLEOTIDE SEQUENCE [LARGE SCALE GENOMIC DNA]</scope>
    <source>
        <strain evidence="4">28A</strain>
    </source>
</reference>
<feature type="transmembrane region" description="Helical" evidence="2">
    <location>
        <begin position="12"/>
        <end position="31"/>
    </location>
</feature>
<dbReference type="InterPro" id="IPR051490">
    <property type="entry name" value="THEM6_lcsJ_thioesterase"/>
</dbReference>
<dbReference type="PANTHER" id="PTHR12475">
    <property type="match status" value="1"/>
</dbReference>
<reference evidence="3 4" key="1">
    <citation type="journal article" date="2012" name="PLoS Pathog.">
        <title>Diverse lifestyles and strategies of plant pathogenesis encoded in the genomes of eighteen Dothideomycetes fungi.</title>
        <authorList>
            <person name="Ohm R.A."/>
            <person name="Feau N."/>
            <person name="Henrissat B."/>
            <person name="Schoch C.L."/>
            <person name="Horwitz B.A."/>
            <person name="Barry K.W."/>
            <person name="Condon B.J."/>
            <person name="Copeland A.C."/>
            <person name="Dhillon B."/>
            <person name="Glaser F."/>
            <person name="Hesse C.N."/>
            <person name="Kosti I."/>
            <person name="LaButti K."/>
            <person name="Lindquist E.A."/>
            <person name="Lucas S."/>
            <person name="Salamov A.A."/>
            <person name="Bradshaw R.E."/>
            <person name="Ciuffetti L."/>
            <person name="Hamelin R.C."/>
            <person name="Kema G.H.J."/>
            <person name="Lawrence C."/>
            <person name="Scott J.A."/>
            <person name="Spatafora J.W."/>
            <person name="Turgeon B.G."/>
            <person name="de Wit P.J.G.M."/>
            <person name="Zhong S."/>
            <person name="Goodwin S.B."/>
            <person name="Grigoriev I.V."/>
        </authorList>
    </citation>
    <scope>NUCLEOTIDE SEQUENCE [LARGE SCALE GENOMIC DNA]</scope>
    <source>
        <strain evidence="4">28A</strain>
    </source>
</reference>
<evidence type="ECO:0008006" key="5">
    <source>
        <dbReference type="Google" id="ProtNLM"/>
    </source>
</evidence>
<dbReference type="AlphaFoldDB" id="R0J3A0"/>
<dbReference type="InterPro" id="IPR029069">
    <property type="entry name" value="HotDog_dom_sf"/>
</dbReference>
<dbReference type="EMBL" id="KB908481">
    <property type="protein sequence ID" value="EOA91196.1"/>
    <property type="molecule type" value="Genomic_DNA"/>
</dbReference>
<evidence type="ECO:0000256" key="2">
    <source>
        <dbReference type="SAM" id="Phobius"/>
    </source>
</evidence>
<dbReference type="PANTHER" id="PTHR12475:SF4">
    <property type="entry name" value="PROTEIN THEM6"/>
    <property type="match status" value="1"/>
</dbReference>
<dbReference type="OrthoDB" id="265761at2759"/>